<organism evidence="13 14">
    <name type="scientific">Cupriavidus necator</name>
    <name type="common">Alcaligenes eutrophus</name>
    <name type="synonym">Ralstonia eutropha</name>
    <dbReference type="NCBI Taxonomy" id="106590"/>
    <lineage>
        <taxon>Bacteria</taxon>
        <taxon>Pseudomonadati</taxon>
        <taxon>Pseudomonadota</taxon>
        <taxon>Betaproteobacteria</taxon>
        <taxon>Burkholderiales</taxon>
        <taxon>Burkholderiaceae</taxon>
        <taxon>Cupriavidus</taxon>
    </lineage>
</organism>
<keyword evidence="9" id="KW-0472">Membrane</keyword>
<proteinExistence type="predicted"/>
<geneLocation type="plasmid" evidence="14">
    <name>penh92</name>
</geneLocation>
<evidence type="ECO:0000256" key="8">
    <source>
        <dbReference type="ARBA" id="ARBA00023114"/>
    </source>
</evidence>
<dbReference type="KEGG" id="cuh:BJN34_35725"/>
<gene>
    <name evidence="13" type="ORF">BJN34_35725</name>
</gene>
<evidence type="ECO:0000256" key="9">
    <source>
        <dbReference type="ARBA" id="ARBA00023136"/>
    </source>
</evidence>
<name>A0A1U9V338_CUPNE</name>
<protein>
    <submittedName>
        <fullName evidence="13">Porin</fullName>
    </submittedName>
</protein>
<evidence type="ECO:0000256" key="5">
    <source>
        <dbReference type="ARBA" id="ARBA00022692"/>
    </source>
</evidence>
<evidence type="ECO:0000256" key="1">
    <source>
        <dbReference type="ARBA" id="ARBA00004571"/>
    </source>
</evidence>
<evidence type="ECO:0000259" key="12">
    <source>
        <dbReference type="Pfam" id="PF13609"/>
    </source>
</evidence>
<evidence type="ECO:0000313" key="14">
    <source>
        <dbReference type="Proteomes" id="UP000189627"/>
    </source>
</evidence>
<feature type="chain" id="PRO_5013364461" evidence="11">
    <location>
        <begin position="21"/>
        <end position="362"/>
    </location>
</feature>
<reference evidence="14" key="1">
    <citation type="submission" date="2017-02" db="EMBL/GenBank/DDBJ databases">
        <title>Complete genome sequence of Cupriavidus necator strain NH9, a 3-chlorobenzoate degrader.</title>
        <authorList>
            <person name="Moriuchi R."/>
            <person name="Dohra H."/>
            <person name="Ogawa N."/>
        </authorList>
    </citation>
    <scope>NUCLEOTIDE SEQUENCE [LARGE SCALE GENOMIC DNA]</scope>
    <source>
        <strain evidence="14">NH9</strain>
        <plasmid evidence="14">penh92</plasmid>
    </source>
</reference>
<comment type="subunit">
    <text evidence="2">Homotrimer.</text>
</comment>
<evidence type="ECO:0000256" key="10">
    <source>
        <dbReference type="ARBA" id="ARBA00023237"/>
    </source>
</evidence>
<keyword evidence="10" id="KW-0998">Cell outer membrane</keyword>
<dbReference type="OrthoDB" id="8952625at2"/>
<accession>A0A1U9V338</accession>
<dbReference type="AlphaFoldDB" id="A0A1U9V338"/>
<evidence type="ECO:0000256" key="11">
    <source>
        <dbReference type="SAM" id="SignalP"/>
    </source>
</evidence>
<keyword evidence="7" id="KW-0406">Ion transport</keyword>
<dbReference type="InterPro" id="IPR033900">
    <property type="entry name" value="Gram_neg_porin_domain"/>
</dbReference>
<keyword evidence="6 11" id="KW-0732">Signal</keyword>
<keyword evidence="5" id="KW-0812">Transmembrane</keyword>
<evidence type="ECO:0000256" key="2">
    <source>
        <dbReference type="ARBA" id="ARBA00011233"/>
    </source>
</evidence>
<dbReference type="Pfam" id="PF13609">
    <property type="entry name" value="Porin_4"/>
    <property type="match status" value="1"/>
</dbReference>
<dbReference type="SUPFAM" id="SSF56935">
    <property type="entry name" value="Porins"/>
    <property type="match status" value="1"/>
</dbReference>
<dbReference type="PANTHER" id="PTHR34501:SF9">
    <property type="entry name" value="MAJOR OUTER MEMBRANE PROTEIN P.IA"/>
    <property type="match status" value="1"/>
</dbReference>
<dbReference type="PANTHER" id="PTHR34501">
    <property type="entry name" value="PROTEIN YDDL-RELATED"/>
    <property type="match status" value="1"/>
</dbReference>
<dbReference type="Gene3D" id="2.40.160.10">
    <property type="entry name" value="Porin"/>
    <property type="match status" value="1"/>
</dbReference>
<dbReference type="GO" id="GO:0046930">
    <property type="term" value="C:pore complex"/>
    <property type="evidence" value="ECO:0007669"/>
    <property type="project" value="UniProtKB-KW"/>
</dbReference>
<evidence type="ECO:0000256" key="7">
    <source>
        <dbReference type="ARBA" id="ARBA00023065"/>
    </source>
</evidence>
<evidence type="ECO:0000313" key="13">
    <source>
        <dbReference type="EMBL" id="AQV99229.1"/>
    </source>
</evidence>
<feature type="domain" description="Porin" evidence="12">
    <location>
        <begin position="9"/>
        <end position="333"/>
    </location>
</feature>
<keyword evidence="3" id="KW-0813">Transport</keyword>
<evidence type="ECO:0000256" key="6">
    <source>
        <dbReference type="ARBA" id="ARBA00022729"/>
    </source>
</evidence>
<evidence type="ECO:0000256" key="3">
    <source>
        <dbReference type="ARBA" id="ARBA00022448"/>
    </source>
</evidence>
<evidence type="ECO:0000256" key="4">
    <source>
        <dbReference type="ARBA" id="ARBA00022452"/>
    </source>
</evidence>
<keyword evidence="8" id="KW-0626">Porin</keyword>
<feature type="signal peptide" evidence="11">
    <location>
        <begin position="1"/>
        <end position="20"/>
    </location>
</feature>
<comment type="subcellular location">
    <subcellularLocation>
        <location evidence="1">Cell outer membrane</location>
        <topology evidence="1">Multi-pass membrane protein</topology>
    </subcellularLocation>
</comment>
<dbReference type="Proteomes" id="UP000189627">
    <property type="component" value="Plasmid pENH92"/>
</dbReference>
<keyword evidence="4" id="KW-1134">Transmembrane beta strand</keyword>
<dbReference type="CDD" id="cd00342">
    <property type="entry name" value="gram_neg_porins"/>
    <property type="match status" value="1"/>
</dbReference>
<dbReference type="GO" id="GO:0006811">
    <property type="term" value="P:monoatomic ion transport"/>
    <property type="evidence" value="ECO:0007669"/>
    <property type="project" value="UniProtKB-KW"/>
</dbReference>
<keyword evidence="13" id="KW-0614">Plasmid</keyword>
<dbReference type="GO" id="GO:0009279">
    <property type="term" value="C:cell outer membrane"/>
    <property type="evidence" value="ECO:0007669"/>
    <property type="project" value="UniProtKB-SubCell"/>
</dbReference>
<dbReference type="InterPro" id="IPR023614">
    <property type="entry name" value="Porin_dom_sf"/>
</dbReference>
<dbReference type="GO" id="GO:0015288">
    <property type="term" value="F:porin activity"/>
    <property type="evidence" value="ECO:0007669"/>
    <property type="project" value="UniProtKB-KW"/>
</dbReference>
<sequence length="362" mass="39092">MTKRLYIGAMLVTSAQLAAAQPSVTLYGIADVGVEYLSNANAAGNKLVRMTTGNVAASRWGLRGVEDLGSGTKAVFVLENGYDIDTGVINQGGRLFGRQAFVGLENQWGRVTLGRQPNAFLDVLGSYDPLVLAGRYSAITFEPNFVGRYDNTAKYTGKFGPWTAIALYSFARGTSITANGTTSFGTETPGDLKSDRAYAGGVQYAANNFGATVIYDQQQGTRGIAGQNSNQHDQRLVVAGNYRFGSSTVFAGYRWLNGDIGVAAGAPTRRTDYYWVGYRQQIMPALALTAAGYYLNDRRSGADPWILVGSADYSLSKRTDLYLTVGYVKNKDNSNYGLNGLNNTINPGQNQLGVTMNIRHIF</sequence>
<dbReference type="EMBL" id="CP017759">
    <property type="protein sequence ID" value="AQV99229.1"/>
    <property type="molecule type" value="Genomic_DNA"/>
</dbReference>
<dbReference type="InterPro" id="IPR050298">
    <property type="entry name" value="Gram-neg_bact_OMP"/>
</dbReference>